<dbReference type="InterPro" id="IPR001307">
    <property type="entry name" value="Thiosulphate_STrfase_CS"/>
</dbReference>
<evidence type="ECO:0000313" key="11">
    <source>
        <dbReference type="Ensembl" id="ENSDNVP00000011514.1"/>
    </source>
</evidence>
<dbReference type="InterPro" id="IPR036873">
    <property type="entry name" value="Rhodanese-like_dom_sf"/>
</dbReference>
<dbReference type="GO" id="GO:0003723">
    <property type="term" value="F:RNA binding"/>
    <property type="evidence" value="ECO:0007669"/>
    <property type="project" value="UniProtKB-KW"/>
</dbReference>
<dbReference type="Pfam" id="PF15400">
    <property type="entry name" value="TEX33"/>
    <property type="match status" value="1"/>
</dbReference>
<reference evidence="11" key="1">
    <citation type="submission" date="2025-08" db="UniProtKB">
        <authorList>
            <consortium name="Ensembl"/>
        </authorList>
    </citation>
    <scope>IDENTIFICATION</scope>
</reference>
<keyword evidence="5" id="KW-0694">RNA-binding</keyword>
<dbReference type="PROSITE" id="PS00683">
    <property type="entry name" value="RHODANESE_2"/>
    <property type="match status" value="1"/>
</dbReference>
<feature type="domain" description="Rhodanese" evidence="10">
    <location>
        <begin position="25"/>
        <end position="143"/>
    </location>
</feature>
<dbReference type="Pfam" id="PF00581">
    <property type="entry name" value="Rhodanese"/>
    <property type="match status" value="2"/>
</dbReference>
<protein>
    <recommendedName>
        <fullName evidence="8">Sulfurtransferase</fullName>
    </recommendedName>
</protein>
<evidence type="ECO:0000256" key="8">
    <source>
        <dbReference type="RuleBase" id="RU000507"/>
    </source>
</evidence>
<evidence type="ECO:0000259" key="10">
    <source>
        <dbReference type="PROSITE" id="PS50206"/>
    </source>
</evidence>
<keyword evidence="6" id="KW-0496">Mitochondrion</keyword>
<proteinExistence type="predicted"/>
<evidence type="ECO:0000313" key="12">
    <source>
        <dbReference type="Proteomes" id="UP000694423"/>
    </source>
</evidence>
<name>A0A8C4JS02_DRONO</name>
<dbReference type="Proteomes" id="UP000694423">
    <property type="component" value="Unplaced"/>
</dbReference>
<comment type="catalytic activity">
    <reaction evidence="7">
        <text>thiosulfate + hydrogen cyanide = thiocyanate + sulfite + 2 H(+)</text>
        <dbReference type="Rhea" id="RHEA:16881"/>
        <dbReference type="ChEBI" id="CHEBI:15378"/>
        <dbReference type="ChEBI" id="CHEBI:17359"/>
        <dbReference type="ChEBI" id="CHEBI:18022"/>
        <dbReference type="ChEBI" id="CHEBI:18407"/>
        <dbReference type="ChEBI" id="CHEBI:33542"/>
        <dbReference type="EC" id="2.8.1.1"/>
    </reaction>
</comment>
<keyword evidence="4" id="KW-0677">Repeat</keyword>
<dbReference type="PANTHER" id="PTHR11364:SF6">
    <property type="entry name" value="THIOSULFATE SULFURTRANSFERASE"/>
    <property type="match status" value="1"/>
</dbReference>
<evidence type="ECO:0000256" key="3">
    <source>
        <dbReference type="ARBA" id="ARBA00022679"/>
    </source>
</evidence>
<evidence type="ECO:0000256" key="7">
    <source>
        <dbReference type="ARBA" id="ARBA00047549"/>
    </source>
</evidence>
<accession>A0A8C4JS02</accession>
<evidence type="ECO:0000256" key="4">
    <source>
        <dbReference type="ARBA" id="ARBA00022737"/>
    </source>
</evidence>
<keyword evidence="3 8" id="KW-0808">Transferase</keyword>
<feature type="compositionally biased region" description="Polar residues" evidence="9">
    <location>
        <begin position="350"/>
        <end position="390"/>
    </location>
</feature>
<feature type="compositionally biased region" description="Low complexity" evidence="9">
    <location>
        <begin position="325"/>
        <end position="349"/>
    </location>
</feature>
<evidence type="ECO:0000256" key="2">
    <source>
        <dbReference type="ARBA" id="ARBA00011245"/>
    </source>
</evidence>
<sequence length="639" mass="71040">MAPQLLPRALVTAKWLLGAIRAQRVGPSLRVLDTSWYPPQERNARQEFRESHIPGASFFDIEECRDKSSPYDFMLPSEAHFANYVGHLGISNDTHVVVYDGDKLGTFYAPRAWWMFRAFGHREVSVLNGGFKNWVKEGHPVTAEVSQPAPAVFKATLDKALLKTFEEMVENLGSRRFQVVDSRPEGRFRGNELDQGLESGHIPGSVNIPFHSFLTEAGYERSLEEIQQMFQEKKVDLSKPLTATCRKGVTACHIALAAYLCGKPDVAVYDGSWSEWFHRAPPQYKEVPQALAPPTPDLAKSDSVLAGSSSVEPGEGRKEHLPAGSRPSSQRTSLRSSSRTSWKISKGSSAQGMAKNSTSVKSQASPSAKCVQNKSHSKQSLQAKTPSMQDLHSRRLEEEGGDTSATKHPSVGHELRGRNSNFRFSALSRQKEAEDKPSSNAKEPAAGQHRTLGSRVPGSPQKTTKASYKEAKDTRCRLSAKESLASLGRDVKAEGKLLLEKRNTLIHANSKYKSVSADELTSSEEERQALCKAGLIVGQKRLSDRTEMLQNPLTSASFADYYKLGFYLRSNIFQGGPLESRSLMKDSYTPDVIEKAIRDPKNWHGRRTDELGRWHQKNALNLNLQKAFEEKYGKNKGKP</sequence>
<dbReference type="PROSITE" id="PS50206">
    <property type="entry name" value="RHODANESE_3"/>
    <property type="match status" value="2"/>
</dbReference>
<dbReference type="GO" id="GO:0005759">
    <property type="term" value="C:mitochondrial matrix"/>
    <property type="evidence" value="ECO:0007669"/>
    <property type="project" value="UniProtKB-SubCell"/>
</dbReference>
<comment type="subcellular location">
    <subcellularLocation>
        <location evidence="1">Mitochondrion matrix</location>
    </subcellularLocation>
</comment>
<dbReference type="PANTHER" id="PTHR11364">
    <property type="entry name" value="THIOSULFATE SULFERTANSFERASE"/>
    <property type="match status" value="1"/>
</dbReference>
<evidence type="ECO:0000256" key="1">
    <source>
        <dbReference type="ARBA" id="ARBA00004305"/>
    </source>
</evidence>
<evidence type="ECO:0000256" key="9">
    <source>
        <dbReference type="SAM" id="MobiDB-lite"/>
    </source>
</evidence>
<dbReference type="SUPFAM" id="SSF52821">
    <property type="entry name" value="Rhodanese/Cell cycle control phosphatase"/>
    <property type="match status" value="2"/>
</dbReference>
<dbReference type="InterPro" id="IPR029234">
    <property type="entry name" value="CIMIP4"/>
</dbReference>
<dbReference type="FunFam" id="3.40.250.10:FF:000008">
    <property type="entry name" value="Sulfurtransferase"/>
    <property type="match status" value="1"/>
</dbReference>
<dbReference type="InterPro" id="IPR001763">
    <property type="entry name" value="Rhodanese-like_dom"/>
</dbReference>
<dbReference type="Gene3D" id="3.40.250.10">
    <property type="entry name" value="Rhodanese-like domain"/>
    <property type="match status" value="2"/>
</dbReference>
<feature type="domain" description="Rhodanese" evidence="10">
    <location>
        <begin position="173"/>
        <end position="285"/>
    </location>
</feature>
<dbReference type="FunFam" id="3.40.250.10:FF:000001">
    <property type="entry name" value="Sulfurtransferase"/>
    <property type="match status" value="1"/>
</dbReference>
<evidence type="ECO:0000256" key="6">
    <source>
        <dbReference type="ARBA" id="ARBA00023128"/>
    </source>
</evidence>
<dbReference type="SMART" id="SM00450">
    <property type="entry name" value="RHOD"/>
    <property type="match status" value="2"/>
</dbReference>
<comment type="subunit">
    <text evidence="2">Monomer.</text>
</comment>
<dbReference type="GO" id="GO:0004792">
    <property type="term" value="F:thiosulfate-cyanide sulfurtransferase activity"/>
    <property type="evidence" value="ECO:0007669"/>
    <property type="project" value="UniProtKB-EC"/>
</dbReference>
<evidence type="ECO:0000256" key="5">
    <source>
        <dbReference type="ARBA" id="ARBA00022884"/>
    </source>
</evidence>
<dbReference type="Ensembl" id="ENSDNVT00000013872.1">
    <property type="protein sequence ID" value="ENSDNVP00000011514.1"/>
    <property type="gene ID" value="ENSDNVG00000008125.1"/>
</dbReference>
<feature type="region of interest" description="Disordered" evidence="9">
    <location>
        <begin position="287"/>
        <end position="473"/>
    </location>
</feature>
<dbReference type="InterPro" id="IPR045078">
    <property type="entry name" value="TST/MPST-like"/>
</dbReference>
<dbReference type="CDD" id="cd01449">
    <property type="entry name" value="TST_Repeat_2"/>
    <property type="match status" value="1"/>
</dbReference>
<dbReference type="AlphaFoldDB" id="A0A8C4JS02"/>
<organism evidence="11 12">
    <name type="scientific">Dromaius novaehollandiae</name>
    <name type="common">Emu</name>
    <dbReference type="NCBI Taxonomy" id="8790"/>
    <lineage>
        <taxon>Eukaryota</taxon>
        <taxon>Metazoa</taxon>
        <taxon>Chordata</taxon>
        <taxon>Craniata</taxon>
        <taxon>Vertebrata</taxon>
        <taxon>Euteleostomi</taxon>
        <taxon>Archelosauria</taxon>
        <taxon>Archosauria</taxon>
        <taxon>Dinosauria</taxon>
        <taxon>Saurischia</taxon>
        <taxon>Theropoda</taxon>
        <taxon>Coelurosauria</taxon>
        <taxon>Aves</taxon>
        <taxon>Palaeognathae</taxon>
        <taxon>Casuariiformes</taxon>
        <taxon>Dromaiidae</taxon>
        <taxon>Dromaius</taxon>
    </lineage>
</organism>
<dbReference type="PROSITE" id="PS00380">
    <property type="entry name" value="RHODANESE_1"/>
    <property type="match status" value="1"/>
</dbReference>
<keyword evidence="12" id="KW-1185">Reference proteome</keyword>
<dbReference type="CDD" id="cd01448">
    <property type="entry name" value="TST_Repeat_1"/>
    <property type="match status" value="1"/>
</dbReference>
<reference evidence="11" key="2">
    <citation type="submission" date="2025-09" db="UniProtKB">
        <authorList>
            <consortium name="Ensembl"/>
        </authorList>
    </citation>
    <scope>IDENTIFICATION</scope>
</reference>